<dbReference type="Pfam" id="PF03631">
    <property type="entry name" value="Virul_fac_BrkB"/>
    <property type="match status" value="1"/>
</dbReference>
<reference evidence="9" key="1">
    <citation type="journal article" date="2019" name="Int. J. Syst. Evol. Microbiol.">
        <title>The Global Catalogue of Microorganisms (GCM) 10K type strain sequencing project: providing services to taxonomists for standard genome sequencing and annotation.</title>
        <authorList>
            <consortium name="The Broad Institute Genomics Platform"/>
            <consortium name="The Broad Institute Genome Sequencing Center for Infectious Disease"/>
            <person name="Wu L."/>
            <person name="Ma J."/>
        </authorList>
    </citation>
    <scope>NUCLEOTIDE SEQUENCE [LARGE SCALE GENOMIC DNA]</scope>
    <source>
        <strain evidence="9">CGMCC 1.5362</strain>
    </source>
</reference>
<evidence type="ECO:0000256" key="6">
    <source>
        <dbReference type="SAM" id="MobiDB-lite"/>
    </source>
</evidence>
<dbReference type="PANTHER" id="PTHR30213:SF0">
    <property type="entry name" value="UPF0761 MEMBRANE PROTEIN YIHY"/>
    <property type="match status" value="1"/>
</dbReference>
<dbReference type="InterPro" id="IPR017039">
    <property type="entry name" value="Virul_fac_BrkB"/>
</dbReference>
<feature type="transmembrane region" description="Helical" evidence="7">
    <location>
        <begin position="278"/>
        <end position="300"/>
    </location>
</feature>
<gene>
    <name evidence="8" type="ORF">GCM10011509_04250</name>
</gene>
<keyword evidence="3 7" id="KW-0812">Transmembrane</keyword>
<feature type="compositionally biased region" description="Basic and acidic residues" evidence="6">
    <location>
        <begin position="1"/>
        <end position="27"/>
    </location>
</feature>
<comment type="subcellular location">
    <subcellularLocation>
        <location evidence="1">Cell membrane</location>
        <topology evidence="1">Multi-pass membrane protein</topology>
    </subcellularLocation>
</comment>
<evidence type="ECO:0000256" key="4">
    <source>
        <dbReference type="ARBA" id="ARBA00022989"/>
    </source>
</evidence>
<evidence type="ECO:0000256" key="3">
    <source>
        <dbReference type="ARBA" id="ARBA00022692"/>
    </source>
</evidence>
<dbReference type="Proteomes" id="UP000662111">
    <property type="component" value="Unassembled WGS sequence"/>
</dbReference>
<proteinExistence type="predicted"/>
<accession>A0ABQ2F4I5</accession>
<dbReference type="RefSeq" id="WP_022922776.1">
    <property type="nucleotide sequence ID" value="NZ_BMLB01000001.1"/>
</dbReference>
<dbReference type="EMBL" id="BMLB01000001">
    <property type="protein sequence ID" value="GGK59036.1"/>
    <property type="molecule type" value="Genomic_DNA"/>
</dbReference>
<evidence type="ECO:0000313" key="8">
    <source>
        <dbReference type="EMBL" id="GGK59036.1"/>
    </source>
</evidence>
<evidence type="ECO:0000256" key="1">
    <source>
        <dbReference type="ARBA" id="ARBA00004651"/>
    </source>
</evidence>
<keyword evidence="2" id="KW-1003">Cell membrane</keyword>
<sequence length="376" mass="40514">MTDSEKRETLDRAHDDQEFHRAADRGPDSPGDLPKPHWKSVLKRTVAEFGEDGGSDLAAALTYFAIMSLAPMLLALSTSLSFLGQGEATQTAVTDLGGELGLQQETIDTVTGYLNTMGDSGGAGLLLIVGLLGALWSASNYVNAFSRMMNKVYEIEEGRPVWKLRPMLVGLTVVILVMLMTIVLAITLSGTVSELIFGAIGLSGTANTIWNIAKWPFILLMLIAIVALLYWGTPNIRQPKFRWLSPGAALAVVVAIIAAAGFGIYVANFGNYNETYGAIGGVIVLLLLIFIINNVLVLGAELDAELERGRELAAGMAAEETIQLPPRDTKGTEKKVEKSEKIVQEARQLRMEAARDLDDAGEDRGLPGRGRDVDAR</sequence>
<evidence type="ECO:0000256" key="5">
    <source>
        <dbReference type="ARBA" id="ARBA00023136"/>
    </source>
</evidence>
<feature type="region of interest" description="Disordered" evidence="6">
    <location>
        <begin position="354"/>
        <end position="376"/>
    </location>
</feature>
<feature type="transmembrane region" description="Helical" evidence="7">
    <location>
        <begin position="167"/>
        <end position="192"/>
    </location>
</feature>
<protein>
    <submittedName>
        <fullName evidence="8">Ribonuclease</fullName>
    </submittedName>
</protein>
<evidence type="ECO:0000256" key="2">
    <source>
        <dbReference type="ARBA" id="ARBA00022475"/>
    </source>
</evidence>
<feature type="region of interest" description="Disordered" evidence="6">
    <location>
        <begin position="1"/>
        <end position="37"/>
    </location>
</feature>
<evidence type="ECO:0000256" key="7">
    <source>
        <dbReference type="SAM" id="Phobius"/>
    </source>
</evidence>
<keyword evidence="5 7" id="KW-0472">Membrane</keyword>
<evidence type="ECO:0000313" key="9">
    <source>
        <dbReference type="Proteomes" id="UP000662111"/>
    </source>
</evidence>
<dbReference type="NCBIfam" id="TIGR00765">
    <property type="entry name" value="yihY_not_rbn"/>
    <property type="match status" value="1"/>
</dbReference>
<keyword evidence="4 7" id="KW-1133">Transmembrane helix</keyword>
<organism evidence="8 9">
    <name type="scientific">Ornithinimicrobium pekingense</name>
    <dbReference type="NCBI Taxonomy" id="384677"/>
    <lineage>
        <taxon>Bacteria</taxon>
        <taxon>Bacillati</taxon>
        <taxon>Actinomycetota</taxon>
        <taxon>Actinomycetes</taxon>
        <taxon>Micrococcales</taxon>
        <taxon>Ornithinimicrobiaceae</taxon>
        <taxon>Ornithinimicrobium</taxon>
    </lineage>
</organism>
<name>A0ABQ2F4I5_9MICO</name>
<feature type="transmembrane region" description="Helical" evidence="7">
    <location>
        <begin position="243"/>
        <end position="266"/>
    </location>
</feature>
<keyword evidence="9" id="KW-1185">Reference proteome</keyword>
<feature type="transmembrane region" description="Helical" evidence="7">
    <location>
        <begin position="123"/>
        <end position="146"/>
    </location>
</feature>
<comment type="caution">
    <text evidence="8">The sequence shown here is derived from an EMBL/GenBank/DDBJ whole genome shotgun (WGS) entry which is preliminary data.</text>
</comment>
<feature type="transmembrane region" description="Helical" evidence="7">
    <location>
        <begin position="57"/>
        <end position="76"/>
    </location>
</feature>
<feature type="transmembrane region" description="Helical" evidence="7">
    <location>
        <begin position="212"/>
        <end position="231"/>
    </location>
</feature>
<dbReference type="PANTHER" id="PTHR30213">
    <property type="entry name" value="INNER MEMBRANE PROTEIN YHJD"/>
    <property type="match status" value="1"/>
</dbReference>